<proteinExistence type="predicted"/>
<dbReference type="AlphaFoldDB" id="A0A6I2UCC8"/>
<dbReference type="NCBIfam" id="NF047593">
    <property type="entry name" value="IS66_ISAeme5_TnpA"/>
    <property type="match status" value="1"/>
</dbReference>
<reference evidence="1 2" key="1">
    <citation type="submission" date="2019-08" db="EMBL/GenBank/DDBJ databases">
        <title>In-depth cultivation of the pig gut microbiome towards novel bacterial diversity and tailored functional studies.</title>
        <authorList>
            <person name="Wylensek D."/>
            <person name="Hitch T.C.A."/>
            <person name="Clavel T."/>
        </authorList>
    </citation>
    <scope>NUCLEOTIDE SEQUENCE [LARGE SCALE GENOMIC DNA]</scope>
    <source>
        <strain evidence="1 2">WCA3-601-WT-6J</strain>
    </source>
</reference>
<accession>A0A6I2UCC8</accession>
<dbReference type="Pfam" id="PF01527">
    <property type="entry name" value="HTH_Tnp_1"/>
    <property type="match status" value="1"/>
</dbReference>
<evidence type="ECO:0000313" key="2">
    <source>
        <dbReference type="Proteomes" id="UP000431913"/>
    </source>
</evidence>
<sequence>MAVREENWLRTIQAATQRGKPQEAWCREHGIAPSTFYRWKQTLQNRLLSTQQAEAPASCFAELALPEKYCRTQSLSSQDKLLVHTGTYTIELPAECSEEQVCRVIRAVEHAG</sequence>
<dbReference type="RefSeq" id="WP_082670807.1">
    <property type="nucleotide sequence ID" value="NZ_JAETPD010000020.1"/>
</dbReference>
<protein>
    <submittedName>
        <fullName evidence="1">Transposase</fullName>
    </submittedName>
</protein>
<dbReference type="InterPro" id="IPR002514">
    <property type="entry name" value="Transposase_8"/>
</dbReference>
<gene>
    <name evidence="1" type="ORF">FYJ76_14060</name>
</gene>
<organism evidence="1 2">
    <name type="scientific">Ruthenibacterium lactatiformans</name>
    <dbReference type="NCBI Taxonomy" id="1550024"/>
    <lineage>
        <taxon>Bacteria</taxon>
        <taxon>Bacillati</taxon>
        <taxon>Bacillota</taxon>
        <taxon>Clostridia</taxon>
        <taxon>Eubacteriales</taxon>
        <taxon>Oscillospiraceae</taxon>
        <taxon>Ruthenibacterium</taxon>
    </lineage>
</organism>
<dbReference type="GO" id="GO:0004803">
    <property type="term" value="F:transposase activity"/>
    <property type="evidence" value="ECO:0007669"/>
    <property type="project" value="InterPro"/>
</dbReference>
<dbReference type="EMBL" id="VUNJ01000018">
    <property type="protein sequence ID" value="MST93041.1"/>
    <property type="molecule type" value="Genomic_DNA"/>
</dbReference>
<dbReference type="GO" id="GO:0003677">
    <property type="term" value="F:DNA binding"/>
    <property type="evidence" value="ECO:0007669"/>
    <property type="project" value="InterPro"/>
</dbReference>
<name>A0A6I2UCC8_9FIRM</name>
<dbReference type="Proteomes" id="UP000431913">
    <property type="component" value="Unassembled WGS sequence"/>
</dbReference>
<comment type="caution">
    <text evidence="1">The sequence shown here is derived from an EMBL/GenBank/DDBJ whole genome shotgun (WGS) entry which is preliminary data.</text>
</comment>
<evidence type="ECO:0000313" key="1">
    <source>
        <dbReference type="EMBL" id="MST93041.1"/>
    </source>
</evidence>
<dbReference type="GO" id="GO:0006313">
    <property type="term" value="P:DNA transposition"/>
    <property type="evidence" value="ECO:0007669"/>
    <property type="project" value="InterPro"/>
</dbReference>